<dbReference type="InterPro" id="IPR001611">
    <property type="entry name" value="Leu-rich_rpt"/>
</dbReference>
<evidence type="ECO:0000256" key="1">
    <source>
        <dbReference type="ARBA" id="ARBA00022614"/>
    </source>
</evidence>
<organism evidence="3 4">
    <name type="scientific">Chryseobacterium mucoviscidosis</name>
    <dbReference type="NCBI Taxonomy" id="1945581"/>
    <lineage>
        <taxon>Bacteria</taxon>
        <taxon>Pseudomonadati</taxon>
        <taxon>Bacteroidota</taxon>
        <taxon>Flavobacteriia</taxon>
        <taxon>Flavobacteriales</taxon>
        <taxon>Weeksellaceae</taxon>
        <taxon>Chryseobacterium group</taxon>
        <taxon>Chryseobacterium</taxon>
    </lineage>
</organism>
<dbReference type="SMART" id="SM00365">
    <property type="entry name" value="LRR_SD22"/>
    <property type="match status" value="4"/>
</dbReference>
<protein>
    <recommendedName>
        <fullName evidence="5">Leucine-rich repeat domain-containing protein</fullName>
    </recommendedName>
</protein>
<dbReference type="PANTHER" id="PTHR46652:SF3">
    <property type="entry name" value="LEUCINE-RICH REPEAT-CONTAINING PROTEIN 9"/>
    <property type="match status" value="1"/>
</dbReference>
<evidence type="ECO:0000313" key="4">
    <source>
        <dbReference type="Proteomes" id="UP000196355"/>
    </source>
</evidence>
<dbReference type="PANTHER" id="PTHR46652">
    <property type="entry name" value="LEUCINE-RICH REPEAT AND IQ DOMAIN-CONTAINING PROTEIN 1-RELATED"/>
    <property type="match status" value="1"/>
</dbReference>
<dbReference type="Proteomes" id="UP000196355">
    <property type="component" value="Unassembled WGS sequence"/>
</dbReference>
<keyword evidence="4" id="KW-1185">Reference proteome</keyword>
<dbReference type="EMBL" id="MVAG01000128">
    <property type="protein sequence ID" value="OVE55790.1"/>
    <property type="molecule type" value="Genomic_DNA"/>
</dbReference>
<dbReference type="Gene3D" id="3.80.10.10">
    <property type="entry name" value="Ribonuclease Inhibitor"/>
    <property type="match status" value="1"/>
</dbReference>
<dbReference type="PROSITE" id="PS51450">
    <property type="entry name" value="LRR"/>
    <property type="match status" value="2"/>
</dbReference>
<reference evidence="4" key="1">
    <citation type="submission" date="2017-02" db="EMBL/GenBank/DDBJ databases">
        <authorList>
            <person name="Tetz G."/>
            <person name="Tetz V."/>
        </authorList>
    </citation>
    <scope>NUCLEOTIDE SEQUENCE [LARGE SCALE GENOMIC DNA]</scope>
    <source>
        <strain evidence="4">VT16-26</strain>
    </source>
</reference>
<accession>A0A202BWD6</accession>
<evidence type="ECO:0008006" key="5">
    <source>
        <dbReference type="Google" id="ProtNLM"/>
    </source>
</evidence>
<evidence type="ECO:0000313" key="3">
    <source>
        <dbReference type="EMBL" id="OVE55790.1"/>
    </source>
</evidence>
<dbReference type="Pfam" id="PF13855">
    <property type="entry name" value="LRR_8"/>
    <property type="match status" value="1"/>
</dbReference>
<keyword evidence="1" id="KW-0433">Leucine-rich repeat</keyword>
<dbReference type="AlphaFoldDB" id="A0A202BWD6"/>
<name>A0A202BWD6_9FLAO</name>
<comment type="caution">
    <text evidence="3">The sequence shown here is derived from an EMBL/GenBank/DDBJ whole genome shotgun (WGS) entry which is preliminary data.</text>
</comment>
<sequence>MTDFIKKLEKEFNTQIIYSKDPIWENYYDVDKDGKIITLFLRYVDLNKLDVLLPIAESLINLAVIDCKIKTLRGLKSFTRLEVLSLRLNNLHSSTMGYLKHLKNLRKLDLRGVNLKDTSYLGYLTNLEMLFIGGSDRLYEVRGLEGLKSLYYLDTSYCRINNIGNICANENIRSLKLEGTKIKKITHLDRFPNLESLNIDCTHVKKIEGLENSKDLKKLFISTRGIKRIEGLENLSKLEVLDLNLNEISKIEGLDHLTNLKWLNLNDNHITKVENLDSLINLELLLLEANKPITYFDTMFFNNLVSDCYIYIRGEKDIEKIQAAAPENVKINYDDKHRWPTSLYRGPIDVFR</sequence>
<dbReference type="InterPro" id="IPR050836">
    <property type="entry name" value="SDS22/Internalin_LRR"/>
</dbReference>
<keyword evidence="2" id="KW-0677">Repeat</keyword>
<evidence type="ECO:0000256" key="2">
    <source>
        <dbReference type="ARBA" id="ARBA00022737"/>
    </source>
</evidence>
<proteinExistence type="predicted"/>
<gene>
    <name evidence="3" type="ORF">B0E34_16375</name>
</gene>
<dbReference type="SUPFAM" id="SSF52058">
    <property type="entry name" value="L domain-like"/>
    <property type="match status" value="1"/>
</dbReference>
<dbReference type="InterPro" id="IPR032675">
    <property type="entry name" value="LRR_dom_sf"/>
</dbReference>